<dbReference type="Pfam" id="PF14022">
    <property type="entry name" value="DUF4238"/>
    <property type="match status" value="1"/>
</dbReference>
<protein>
    <recommendedName>
        <fullName evidence="3">DUF4238 domain-containing protein</fullName>
    </recommendedName>
</protein>
<evidence type="ECO:0000313" key="1">
    <source>
        <dbReference type="EMBL" id="PMM43603.1"/>
    </source>
</evidence>
<organism evidence="1 2">
    <name type="scientific">Vibrio splendidus</name>
    <dbReference type="NCBI Taxonomy" id="29497"/>
    <lineage>
        <taxon>Bacteria</taxon>
        <taxon>Pseudomonadati</taxon>
        <taxon>Pseudomonadota</taxon>
        <taxon>Gammaproteobacteria</taxon>
        <taxon>Vibrionales</taxon>
        <taxon>Vibrionaceae</taxon>
        <taxon>Vibrio</taxon>
    </lineage>
</organism>
<sequence>MASNKNQHYVPQCYLKKFSSDNNRSSISLFNIDRRKFIVSAAIKGQCSKNYFYGKDLKIEKALQSIEGNFSRVVDRILSPNYKLTRNDSLFLIQYWLLQQQRTEATSKRSVEISSAFTEAAQISSQEYRLEMKEAVKDSVERFQLLKECLNDLKVCLIKNESSIGFITSDDPAVEVNRLHLLKTLACKEASGLASAGLIISLPLTPTVQFVAYDSDVYNLPSQYGWLKTKKEKDIDFFNQLQLLNCCANVFVSDALQATYVDELFRLVHVNRLESKYRLTYANAELDNKGNERFRVVDKSTINKQGKILLYQENLVPMPAFWATFINWKSKRTAYTNESRVGYIRHYHALIRSDLALKRVKL</sequence>
<dbReference type="EMBL" id="MCZF01000258">
    <property type="protein sequence ID" value="PMM43603.1"/>
    <property type="molecule type" value="Genomic_DNA"/>
</dbReference>
<dbReference type="AlphaFoldDB" id="A0A2N7JNF5"/>
<reference evidence="2" key="1">
    <citation type="submission" date="2016-07" db="EMBL/GenBank/DDBJ databases">
        <title>Nontailed viruses are major unrecognized killers of bacteria in the ocean.</title>
        <authorList>
            <person name="Kauffman K."/>
            <person name="Hussain F."/>
            <person name="Yang J."/>
            <person name="Arevalo P."/>
            <person name="Brown J."/>
            <person name="Cutler M."/>
            <person name="Kelly L."/>
            <person name="Polz M.F."/>
        </authorList>
    </citation>
    <scope>NUCLEOTIDE SEQUENCE [LARGE SCALE GENOMIC DNA]</scope>
    <source>
        <strain evidence="2">10N.261.48.B5</strain>
    </source>
</reference>
<comment type="caution">
    <text evidence="1">The sequence shown here is derived from an EMBL/GenBank/DDBJ whole genome shotgun (WGS) entry which is preliminary data.</text>
</comment>
<name>A0A2N7JNF5_VIBSP</name>
<evidence type="ECO:0000313" key="2">
    <source>
        <dbReference type="Proteomes" id="UP000235533"/>
    </source>
</evidence>
<dbReference type="InterPro" id="IPR025332">
    <property type="entry name" value="DUF4238"/>
</dbReference>
<dbReference type="RefSeq" id="WP_102553049.1">
    <property type="nucleotide sequence ID" value="NZ_MCZF01000258.1"/>
</dbReference>
<accession>A0A2N7JNF5</accession>
<proteinExistence type="predicted"/>
<evidence type="ECO:0008006" key="3">
    <source>
        <dbReference type="Google" id="ProtNLM"/>
    </source>
</evidence>
<gene>
    <name evidence="1" type="ORF">BCT54_05955</name>
</gene>
<dbReference type="Proteomes" id="UP000235533">
    <property type="component" value="Unassembled WGS sequence"/>
</dbReference>